<evidence type="ECO:0000313" key="3">
    <source>
        <dbReference type="Proteomes" id="UP001165283"/>
    </source>
</evidence>
<dbReference type="Proteomes" id="UP001165283">
    <property type="component" value="Unassembled WGS sequence"/>
</dbReference>
<evidence type="ECO:0000313" key="2">
    <source>
        <dbReference type="EMBL" id="MCO1657835.1"/>
    </source>
</evidence>
<comment type="caution">
    <text evidence="2">The sequence shown here is derived from an EMBL/GenBank/DDBJ whole genome shotgun (WGS) entry which is preliminary data.</text>
</comment>
<feature type="domain" description="SH3b" evidence="1">
    <location>
        <begin position="91"/>
        <end position="143"/>
    </location>
</feature>
<dbReference type="EMBL" id="JAGSOV010000046">
    <property type="protein sequence ID" value="MCO1657835.1"/>
    <property type="molecule type" value="Genomic_DNA"/>
</dbReference>
<accession>A0ABT1A4A4</accession>
<dbReference type="InterPro" id="IPR003646">
    <property type="entry name" value="SH3-like_bac-type"/>
</dbReference>
<organism evidence="2 3">
    <name type="scientific">Pseudonocardia humida</name>
    <dbReference type="NCBI Taxonomy" id="2800819"/>
    <lineage>
        <taxon>Bacteria</taxon>
        <taxon>Bacillati</taxon>
        <taxon>Actinomycetota</taxon>
        <taxon>Actinomycetes</taxon>
        <taxon>Pseudonocardiales</taxon>
        <taxon>Pseudonocardiaceae</taxon>
        <taxon>Pseudonocardia</taxon>
    </lineage>
</organism>
<reference evidence="2" key="1">
    <citation type="submission" date="2021-04" db="EMBL/GenBank/DDBJ databases">
        <title>Pseudonocardia sp. nov., isolated from sandy soil of mangrove forest.</title>
        <authorList>
            <person name="Zan Z."/>
            <person name="Huang R."/>
            <person name="Liu W."/>
        </authorList>
    </citation>
    <scope>NUCLEOTIDE SEQUENCE</scope>
    <source>
        <strain evidence="2">S2-4</strain>
    </source>
</reference>
<protein>
    <recommendedName>
        <fullName evidence="1">SH3b domain-containing protein</fullName>
    </recommendedName>
</protein>
<sequence length="155" mass="15609">MTGTRGRPGSDAVIRAGRLLAAAALLVLPVGGCAVAGRLLTAAGTAASVVEMVEPGAEAGAATSAAAERRTAHAVVSGTGRSGLRLNRVPGAERLAVLPDGTRVEVRCRAVGRVVGGPYGPTAAWSSVRTPDGRTGYMSEAFLRFEIDPDGVSPC</sequence>
<dbReference type="RefSeq" id="WP_252441473.1">
    <property type="nucleotide sequence ID" value="NZ_JAGSOV010000046.1"/>
</dbReference>
<proteinExistence type="predicted"/>
<evidence type="ECO:0000259" key="1">
    <source>
        <dbReference type="Pfam" id="PF08239"/>
    </source>
</evidence>
<name>A0ABT1A4A4_9PSEU</name>
<dbReference type="Pfam" id="PF08239">
    <property type="entry name" value="SH3_3"/>
    <property type="match status" value="1"/>
</dbReference>
<keyword evidence="3" id="KW-1185">Reference proteome</keyword>
<gene>
    <name evidence="2" type="ORF">KDL28_22490</name>
</gene>